<accession>A0A2K1KAX9</accession>
<sequence>MLVQRWWLMRCGEPDRNDPPIQLKQLAHAVENGQQSANRHHEHVQSNDEILAQHLKQEKEQVQGSSTDRILVIACETTQNIRQGQKESD</sequence>
<reference evidence="1 3" key="2">
    <citation type="journal article" date="2018" name="Plant J.">
        <title>The Physcomitrella patens chromosome-scale assembly reveals moss genome structure and evolution.</title>
        <authorList>
            <person name="Lang D."/>
            <person name="Ullrich K.K."/>
            <person name="Murat F."/>
            <person name="Fuchs J."/>
            <person name="Jenkins J."/>
            <person name="Haas F.B."/>
            <person name="Piednoel M."/>
            <person name="Gundlach H."/>
            <person name="Van Bel M."/>
            <person name="Meyberg R."/>
            <person name="Vives C."/>
            <person name="Morata J."/>
            <person name="Symeonidi A."/>
            <person name="Hiss M."/>
            <person name="Muchero W."/>
            <person name="Kamisugi Y."/>
            <person name="Saleh O."/>
            <person name="Blanc G."/>
            <person name="Decker E.L."/>
            <person name="van Gessel N."/>
            <person name="Grimwood J."/>
            <person name="Hayes R.D."/>
            <person name="Graham S.W."/>
            <person name="Gunter L.E."/>
            <person name="McDaniel S.F."/>
            <person name="Hoernstein S.N.W."/>
            <person name="Larsson A."/>
            <person name="Li F.W."/>
            <person name="Perroud P.F."/>
            <person name="Phillips J."/>
            <person name="Ranjan P."/>
            <person name="Rokshar D.S."/>
            <person name="Rothfels C.J."/>
            <person name="Schneider L."/>
            <person name="Shu S."/>
            <person name="Stevenson D.W."/>
            <person name="Thummler F."/>
            <person name="Tillich M."/>
            <person name="Villarreal Aguilar J.C."/>
            <person name="Widiez T."/>
            <person name="Wong G.K."/>
            <person name="Wymore A."/>
            <person name="Zhang Y."/>
            <person name="Zimmer A.D."/>
            <person name="Quatrano R.S."/>
            <person name="Mayer K.F.X."/>
            <person name="Goodstein D."/>
            <person name="Casacuberta J.M."/>
            <person name="Vandepoele K."/>
            <person name="Reski R."/>
            <person name="Cuming A.C."/>
            <person name="Tuskan G.A."/>
            <person name="Maumus F."/>
            <person name="Salse J."/>
            <person name="Schmutz J."/>
            <person name="Rensing S.A."/>
        </authorList>
    </citation>
    <scope>NUCLEOTIDE SEQUENCE [LARGE SCALE GENOMIC DNA]</scope>
    <source>
        <strain evidence="2 3">cv. Gransden 2004</strain>
    </source>
</reference>
<reference evidence="1 3" key="1">
    <citation type="journal article" date="2008" name="Science">
        <title>The Physcomitrella genome reveals evolutionary insights into the conquest of land by plants.</title>
        <authorList>
            <person name="Rensing S."/>
            <person name="Lang D."/>
            <person name="Zimmer A."/>
            <person name="Terry A."/>
            <person name="Salamov A."/>
            <person name="Shapiro H."/>
            <person name="Nishiyama T."/>
            <person name="Perroud P.-F."/>
            <person name="Lindquist E."/>
            <person name="Kamisugi Y."/>
            <person name="Tanahashi T."/>
            <person name="Sakakibara K."/>
            <person name="Fujita T."/>
            <person name="Oishi K."/>
            <person name="Shin-I T."/>
            <person name="Kuroki Y."/>
            <person name="Toyoda A."/>
            <person name="Suzuki Y."/>
            <person name="Hashimoto A."/>
            <person name="Yamaguchi K."/>
            <person name="Sugano A."/>
            <person name="Kohara Y."/>
            <person name="Fujiyama A."/>
            <person name="Anterola A."/>
            <person name="Aoki S."/>
            <person name="Ashton N."/>
            <person name="Barbazuk W.B."/>
            <person name="Barker E."/>
            <person name="Bennetzen J."/>
            <person name="Bezanilla M."/>
            <person name="Blankenship R."/>
            <person name="Cho S.H."/>
            <person name="Dutcher S."/>
            <person name="Estelle M."/>
            <person name="Fawcett J.A."/>
            <person name="Gundlach H."/>
            <person name="Hanada K."/>
            <person name="Heyl A."/>
            <person name="Hicks K.A."/>
            <person name="Hugh J."/>
            <person name="Lohr M."/>
            <person name="Mayer K."/>
            <person name="Melkozernov A."/>
            <person name="Murata T."/>
            <person name="Nelson D."/>
            <person name="Pils B."/>
            <person name="Prigge M."/>
            <person name="Reiss B."/>
            <person name="Renner T."/>
            <person name="Rombauts S."/>
            <person name="Rushton P."/>
            <person name="Sanderfoot A."/>
            <person name="Schween G."/>
            <person name="Shiu S.-H."/>
            <person name="Stueber K."/>
            <person name="Theodoulou F.L."/>
            <person name="Tu H."/>
            <person name="Van de Peer Y."/>
            <person name="Verrier P.J."/>
            <person name="Waters E."/>
            <person name="Wood A."/>
            <person name="Yang L."/>
            <person name="Cove D."/>
            <person name="Cuming A."/>
            <person name="Hasebe M."/>
            <person name="Lucas S."/>
            <person name="Mishler D.B."/>
            <person name="Reski R."/>
            <person name="Grigoriev I."/>
            <person name="Quatrano R.S."/>
            <person name="Boore J.L."/>
        </authorList>
    </citation>
    <scope>NUCLEOTIDE SEQUENCE [LARGE SCALE GENOMIC DNA]</scope>
    <source>
        <strain evidence="2 3">cv. Gransden 2004</strain>
    </source>
</reference>
<dbReference type="EMBL" id="ABEU02000007">
    <property type="protein sequence ID" value="PNR50934.1"/>
    <property type="molecule type" value="Genomic_DNA"/>
</dbReference>
<evidence type="ECO:0000313" key="2">
    <source>
        <dbReference type="EnsemblPlants" id="PAC:32923878.CDS.1"/>
    </source>
</evidence>
<dbReference type="Gramene" id="Pp3c7_8050V3.1">
    <property type="protein sequence ID" value="PAC:32923878.CDS.1"/>
    <property type="gene ID" value="Pp3c7_8050"/>
</dbReference>
<organism evidence="1">
    <name type="scientific">Physcomitrium patens</name>
    <name type="common">Spreading-leaved earth moss</name>
    <name type="synonym">Physcomitrella patens</name>
    <dbReference type="NCBI Taxonomy" id="3218"/>
    <lineage>
        <taxon>Eukaryota</taxon>
        <taxon>Viridiplantae</taxon>
        <taxon>Streptophyta</taxon>
        <taxon>Embryophyta</taxon>
        <taxon>Bryophyta</taxon>
        <taxon>Bryophytina</taxon>
        <taxon>Bryopsida</taxon>
        <taxon>Funariidae</taxon>
        <taxon>Funariales</taxon>
        <taxon>Funariaceae</taxon>
        <taxon>Physcomitrium</taxon>
    </lineage>
</organism>
<gene>
    <name evidence="1" type="ORF">PHYPA_010120</name>
</gene>
<keyword evidence="3" id="KW-1185">Reference proteome</keyword>
<evidence type="ECO:0000313" key="3">
    <source>
        <dbReference type="Proteomes" id="UP000006727"/>
    </source>
</evidence>
<name>A0A2K1KAX9_PHYPA</name>
<dbReference type="InParanoid" id="A0A2K1KAX9"/>
<proteinExistence type="predicted"/>
<dbReference type="AlphaFoldDB" id="A0A2K1KAX9"/>
<dbReference type="EnsemblPlants" id="Pp3c7_8050V3.1">
    <property type="protein sequence ID" value="PAC:32923878.CDS.1"/>
    <property type="gene ID" value="Pp3c7_8050"/>
</dbReference>
<evidence type="ECO:0000313" key="1">
    <source>
        <dbReference type="EMBL" id="PNR50934.1"/>
    </source>
</evidence>
<reference evidence="2" key="3">
    <citation type="submission" date="2020-12" db="UniProtKB">
        <authorList>
            <consortium name="EnsemblPlants"/>
        </authorList>
    </citation>
    <scope>IDENTIFICATION</scope>
</reference>
<protein>
    <submittedName>
        <fullName evidence="1 2">Uncharacterized protein</fullName>
    </submittedName>
</protein>
<dbReference type="Proteomes" id="UP000006727">
    <property type="component" value="Chromosome 7"/>
</dbReference>